<dbReference type="GO" id="GO:0003886">
    <property type="term" value="F:DNA (cytosine-5-)-methyltransferase activity"/>
    <property type="evidence" value="ECO:0007669"/>
    <property type="project" value="UniProtKB-EC"/>
</dbReference>
<dbReference type="InterPro" id="IPR029063">
    <property type="entry name" value="SAM-dependent_MTases_sf"/>
</dbReference>
<comment type="similarity">
    <text evidence="5">Belongs to the class I-like SAM-binding methyltransferase superfamily. C5-methyltransferase family.</text>
</comment>
<dbReference type="Gene3D" id="3.40.50.150">
    <property type="entry name" value="Vaccinia Virus protein VP39"/>
    <property type="match status" value="1"/>
</dbReference>
<feature type="compositionally biased region" description="Acidic residues" evidence="6">
    <location>
        <begin position="48"/>
        <end position="57"/>
    </location>
</feature>
<evidence type="ECO:0000256" key="5">
    <source>
        <dbReference type="PROSITE-ProRule" id="PRU01016"/>
    </source>
</evidence>
<evidence type="ECO:0000256" key="6">
    <source>
        <dbReference type="SAM" id="MobiDB-lite"/>
    </source>
</evidence>
<feature type="active site" evidence="5">
    <location>
        <position position="473"/>
    </location>
</feature>
<dbReference type="PANTHER" id="PTHR10629:SF52">
    <property type="entry name" value="DNA (CYTOSINE-5)-METHYLTRANSFERASE 1"/>
    <property type="match status" value="1"/>
</dbReference>
<dbReference type="InterPro" id="IPR001525">
    <property type="entry name" value="C5_MeTfrase"/>
</dbReference>
<keyword evidence="8" id="KW-1185">Reference proteome</keyword>
<dbReference type="PROSITE" id="PS51679">
    <property type="entry name" value="SAM_MT_C5"/>
    <property type="match status" value="1"/>
</dbReference>
<sequence>MAYRFAATSSSKRKSIDRSDQHNMLTSISDLTLEEEEEEGEVSCGTEDSSDEGEDTTPEPGISRLANPQARQGGCSKAFSAPTNHTYKARATTSSGVKITRGADCELLPASEFVDGDFLRVKRIILDTATNETLLEGILFRRSRFMDMMLRKSTNELCAVLTEVDPQVPDPALDDYMVQVPLESVCCVRNIILTNRLFGGDIENRKFADLSFRDDRMDATVARDHGVLVCRWKRIEYSDAAGRKGQKGVILHLRSDESDPDKAIPNAANVHYWRELAHYDGVPTACPPGTVFDLTEEDEEYGSREKSKRAKRDDSRGVTGTIRKVRRTVTIDDMKDTYLDAFGKARVERTIRSESLLTDTLTSFAPAPKSKLKRTFNDRTSHQPSALDALVSEERTHFDICCGAGGMATGVQKSGSTLKFLLDMDADACNTVRLAFPDRKTEVLNIKVHTLFHDRRYAQRSFKVVTAHISYPCKTISAAHTGPVVTAKDFENEDTSASVDNILKATRIKVLTFEQTSHMVIYSKNRLLFRRQVRDLTFQGYSVRWQLMDAIEHGNASKRDRLITLASCPGHPLPEFPSPRPGPKTTTADVLRQKPRKRDLDPWMLQSSPKNELPWNPNTQLGYTITCNGGQGDVHPSGLSTFDMQELAQMAGFPPERKFAQAGKTKLRELIGNAVPSGLAYDIYGEVHKALDQGEVDMFAWLAGGSAAKKEVEKERGGRKKEVIVLDDEEDAVVVEKKVIVID</sequence>
<reference evidence="7 8" key="1">
    <citation type="submission" date="2021-11" db="EMBL/GenBank/DDBJ databases">
        <title>Black yeast isolated from Biological Soil Crust.</title>
        <authorList>
            <person name="Kurbessoian T."/>
        </authorList>
    </citation>
    <scope>NUCLEOTIDE SEQUENCE [LARGE SCALE GENOMIC DNA]</scope>
    <source>
        <strain evidence="7 8">CCFEE 5522</strain>
    </source>
</reference>
<feature type="region of interest" description="Disordered" evidence="6">
    <location>
        <begin position="572"/>
        <end position="593"/>
    </location>
</feature>
<protein>
    <recommendedName>
        <fullName evidence="1">DNA (cytosine-5-)-methyltransferase</fullName>
        <ecNumber evidence="1">2.1.1.37</ecNumber>
    </recommendedName>
</protein>
<keyword evidence="4 5" id="KW-0949">S-adenosyl-L-methionine</keyword>
<dbReference type="GO" id="GO:0005634">
    <property type="term" value="C:nucleus"/>
    <property type="evidence" value="ECO:0007669"/>
    <property type="project" value="TreeGrafter"/>
</dbReference>
<dbReference type="AlphaFoldDB" id="A0AAV9JR95"/>
<evidence type="ECO:0000256" key="1">
    <source>
        <dbReference type="ARBA" id="ARBA00011975"/>
    </source>
</evidence>
<dbReference type="EMBL" id="JAVFHQ010000008">
    <property type="protein sequence ID" value="KAK4548173.1"/>
    <property type="molecule type" value="Genomic_DNA"/>
</dbReference>
<feature type="compositionally biased region" description="Acidic residues" evidence="6">
    <location>
        <begin position="32"/>
        <end position="41"/>
    </location>
</feature>
<dbReference type="Pfam" id="PF00145">
    <property type="entry name" value="DNA_methylase"/>
    <property type="match status" value="1"/>
</dbReference>
<dbReference type="Proteomes" id="UP001324427">
    <property type="component" value="Unassembled WGS sequence"/>
</dbReference>
<evidence type="ECO:0000313" key="7">
    <source>
        <dbReference type="EMBL" id="KAK4548173.1"/>
    </source>
</evidence>
<evidence type="ECO:0000256" key="2">
    <source>
        <dbReference type="ARBA" id="ARBA00022603"/>
    </source>
</evidence>
<dbReference type="GO" id="GO:0032259">
    <property type="term" value="P:methylation"/>
    <property type="evidence" value="ECO:0007669"/>
    <property type="project" value="UniProtKB-KW"/>
</dbReference>
<evidence type="ECO:0000256" key="3">
    <source>
        <dbReference type="ARBA" id="ARBA00022679"/>
    </source>
</evidence>
<proteinExistence type="inferred from homology"/>
<keyword evidence="2 5" id="KW-0489">Methyltransferase</keyword>
<evidence type="ECO:0000313" key="8">
    <source>
        <dbReference type="Proteomes" id="UP001324427"/>
    </source>
</evidence>
<evidence type="ECO:0000256" key="4">
    <source>
        <dbReference type="ARBA" id="ARBA00022691"/>
    </source>
</evidence>
<keyword evidence="3 5" id="KW-0808">Transferase</keyword>
<gene>
    <name evidence="7" type="ORF">LTR36_010042</name>
</gene>
<dbReference type="GO" id="GO:0003677">
    <property type="term" value="F:DNA binding"/>
    <property type="evidence" value="ECO:0007669"/>
    <property type="project" value="TreeGrafter"/>
</dbReference>
<dbReference type="Gene3D" id="3.90.120.10">
    <property type="entry name" value="DNA Methylase, subunit A, domain 2"/>
    <property type="match status" value="1"/>
</dbReference>
<dbReference type="PANTHER" id="PTHR10629">
    <property type="entry name" value="CYTOSINE-SPECIFIC METHYLTRANSFERASE"/>
    <property type="match status" value="1"/>
</dbReference>
<feature type="compositionally biased region" description="Basic and acidic residues" evidence="6">
    <location>
        <begin position="301"/>
        <end position="316"/>
    </location>
</feature>
<dbReference type="InterPro" id="IPR050390">
    <property type="entry name" value="C5-Methyltransferase"/>
</dbReference>
<accession>A0AAV9JR95</accession>
<feature type="region of interest" description="Disordered" evidence="6">
    <location>
        <begin position="297"/>
        <end position="319"/>
    </location>
</feature>
<feature type="compositionally biased region" description="Pro residues" evidence="6">
    <location>
        <begin position="572"/>
        <end position="582"/>
    </location>
</feature>
<dbReference type="GO" id="GO:0044027">
    <property type="term" value="P:negative regulation of gene expression via chromosomal CpG island methylation"/>
    <property type="evidence" value="ECO:0007669"/>
    <property type="project" value="TreeGrafter"/>
</dbReference>
<name>A0AAV9JR95_9PEZI</name>
<organism evidence="7 8">
    <name type="scientific">Oleoguttula mirabilis</name>
    <dbReference type="NCBI Taxonomy" id="1507867"/>
    <lineage>
        <taxon>Eukaryota</taxon>
        <taxon>Fungi</taxon>
        <taxon>Dikarya</taxon>
        <taxon>Ascomycota</taxon>
        <taxon>Pezizomycotina</taxon>
        <taxon>Dothideomycetes</taxon>
        <taxon>Dothideomycetidae</taxon>
        <taxon>Mycosphaerellales</taxon>
        <taxon>Teratosphaeriaceae</taxon>
        <taxon>Oleoguttula</taxon>
    </lineage>
</organism>
<comment type="caution">
    <text evidence="7">The sequence shown here is derived from an EMBL/GenBank/DDBJ whole genome shotgun (WGS) entry which is preliminary data.</text>
</comment>
<dbReference type="SUPFAM" id="SSF53335">
    <property type="entry name" value="S-adenosyl-L-methionine-dependent methyltransferases"/>
    <property type="match status" value="1"/>
</dbReference>
<dbReference type="EC" id="2.1.1.37" evidence="1"/>
<feature type="region of interest" description="Disordered" evidence="6">
    <location>
        <begin position="1"/>
        <end position="81"/>
    </location>
</feature>